<dbReference type="EMBL" id="JAAHCF010000754">
    <property type="protein sequence ID" value="KAK8142096.1"/>
    <property type="molecule type" value="Genomic_DNA"/>
</dbReference>
<reference evidence="2 3" key="1">
    <citation type="submission" date="2020-02" db="EMBL/GenBank/DDBJ databases">
        <title>Comparative genomics of the hypocrealean fungal genus Beauvera.</title>
        <authorList>
            <person name="Showalter D.N."/>
            <person name="Bushley K.E."/>
            <person name="Rehner S.A."/>
        </authorList>
    </citation>
    <scope>NUCLEOTIDE SEQUENCE [LARGE SCALE GENOMIC DNA]</scope>
    <source>
        <strain evidence="2 3">ARSEF4384</strain>
    </source>
</reference>
<feature type="region of interest" description="Disordered" evidence="1">
    <location>
        <begin position="385"/>
        <end position="406"/>
    </location>
</feature>
<proteinExistence type="predicted"/>
<name>A0AAW0RJM5_9HYPO</name>
<dbReference type="Proteomes" id="UP001397290">
    <property type="component" value="Unassembled WGS sequence"/>
</dbReference>
<gene>
    <name evidence="2" type="ORF">G3M48_009340</name>
</gene>
<keyword evidence="3" id="KW-1185">Reference proteome</keyword>
<accession>A0AAW0RJM5</accession>
<sequence length="572" mass="64910">MPPTAEDRIPEDAEEWFEMVQEANDIGSEASMHVAHTNYHSGSKIRPSEFLHLRAFWQPHAEGVSVLRHYMSDAEVEGSSFKGYVSPKNMKLAGAICQNLSGHWREYRAQVNANASCITSDQSAGPWSLVRMWQALVGLHTKRSDNRETSQDIEEDCSHIIKAGYTYKADPQSSSVTREPQSTRFFNQPLQTPERRSRPAVAIHGTPAAISYSSGMPVPGNVQSVDEMYSNMALLLFLQATTTEASHHLGNMTWIPPRLALKLTAATAVGNGAKIVELMRALVDGYLCKRHGEEFEDAPLAICEAKPFIRSKHLPRTQRQETAEMASWIAHHGDSKNGLLQNSASGRKRRLLISQDRHEIYIIIGEYGDKYQEYIRGRKALKANEVKPTTHESQSHRHQAAGSEASVKLAQSINDVYFEHDQLMQQQEQQQQQQQKQQKQQKRQKRTDPTGSSNTVVRTRSTRSRTRAAAEAAVKAAAVHDNDAPQADEFLIMHQFGPFLTQKDDHMEVFLRRIVAFMLELRGDESQRPTEKEILGRFPRPNAEFLEQDLSRSFPPRSEMKMHPSEKYRYRR</sequence>
<feature type="compositionally biased region" description="Basic and acidic residues" evidence="1">
    <location>
        <begin position="558"/>
        <end position="572"/>
    </location>
</feature>
<evidence type="ECO:0000256" key="1">
    <source>
        <dbReference type="SAM" id="MobiDB-lite"/>
    </source>
</evidence>
<dbReference type="AlphaFoldDB" id="A0AAW0RJM5"/>
<organism evidence="2 3">
    <name type="scientific">Beauveria asiatica</name>
    <dbReference type="NCBI Taxonomy" id="1069075"/>
    <lineage>
        <taxon>Eukaryota</taxon>
        <taxon>Fungi</taxon>
        <taxon>Dikarya</taxon>
        <taxon>Ascomycota</taxon>
        <taxon>Pezizomycotina</taxon>
        <taxon>Sordariomycetes</taxon>
        <taxon>Hypocreomycetidae</taxon>
        <taxon>Hypocreales</taxon>
        <taxon>Cordycipitaceae</taxon>
        <taxon>Beauveria</taxon>
    </lineage>
</organism>
<feature type="region of interest" description="Disordered" evidence="1">
    <location>
        <begin position="423"/>
        <end position="466"/>
    </location>
</feature>
<protein>
    <submittedName>
        <fullName evidence="2">Uncharacterized protein</fullName>
    </submittedName>
</protein>
<evidence type="ECO:0000313" key="3">
    <source>
        <dbReference type="Proteomes" id="UP001397290"/>
    </source>
</evidence>
<feature type="compositionally biased region" description="Basic and acidic residues" evidence="1">
    <location>
        <begin position="385"/>
        <end position="395"/>
    </location>
</feature>
<feature type="region of interest" description="Disordered" evidence="1">
    <location>
        <begin position="546"/>
        <end position="572"/>
    </location>
</feature>
<comment type="caution">
    <text evidence="2">The sequence shown here is derived from an EMBL/GenBank/DDBJ whole genome shotgun (WGS) entry which is preliminary data.</text>
</comment>
<evidence type="ECO:0000313" key="2">
    <source>
        <dbReference type="EMBL" id="KAK8142096.1"/>
    </source>
</evidence>
<feature type="compositionally biased region" description="Low complexity" evidence="1">
    <location>
        <begin position="425"/>
        <end position="438"/>
    </location>
</feature>